<sequence length="390" mass="41594">MEILQLSSDSQQVPYGYPRETMRKTKTPIDCAATDSAAQDKAPIARADRRVTSYDVAMLAGVSQSAVSRCFKPGASVSKATYARVMKAAAGLDYIPNAAARSLITRRSNMVAVVISQLANLYYPEALAELSQQIARRGKRVLLFTMQNESDVDAILADIWQYQVDGAIVAAALTPAQIGEFERRRLPLVVFNRNLRGTSVSSVLCDQYDAGRLLASKLAGAGHRRFGIIAGPADSPVATERRNGAVDRLHELGLPAPSIASGQFDYASGAHGLRQIIAALGDVPDAVICGNDVMAIGCLDCARHELGIDVPGRMSVAGFDAVEPSNWLSYNLTTLRQPIHNMALAAADLLTSMIEAQELHGCAGEKRLFAPQFVEGATARLAALPASLAA</sequence>
<dbReference type="Gene3D" id="3.40.50.2300">
    <property type="match status" value="2"/>
</dbReference>
<dbReference type="CDD" id="cd01392">
    <property type="entry name" value="HTH_LacI"/>
    <property type="match status" value="1"/>
</dbReference>
<evidence type="ECO:0000313" key="7">
    <source>
        <dbReference type="Proteomes" id="UP000619512"/>
    </source>
</evidence>
<evidence type="ECO:0000259" key="5">
    <source>
        <dbReference type="PROSITE" id="PS50932"/>
    </source>
</evidence>
<evidence type="ECO:0000256" key="3">
    <source>
        <dbReference type="ARBA" id="ARBA00023125"/>
    </source>
</evidence>
<protein>
    <submittedName>
        <fullName evidence="6">LacI family transcriptional regulator</fullName>
    </submittedName>
</protein>
<dbReference type="PROSITE" id="PS50932">
    <property type="entry name" value="HTH_LACI_2"/>
    <property type="match status" value="1"/>
</dbReference>
<keyword evidence="4" id="KW-0804">Transcription</keyword>
<dbReference type="SMART" id="SM00354">
    <property type="entry name" value="HTH_LACI"/>
    <property type="match status" value="1"/>
</dbReference>
<dbReference type="GO" id="GO:0003700">
    <property type="term" value="F:DNA-binding transcription factor activity"/>
    <property type="evidence" value="ECO:0007669"/>
    <property type="project" value="TreeGrafter"/>
</dbReference>
<evidence type="ECO:0000256" key="4">
    <source>
        <dbReference type="ARBA" id="ARBA00023163"/>
    </source>
</evidence>
<dbReference type="EMBL" id="BMWW01000009">
    <property type="protein sequence ID" value="GGZ05279.1"/>
    <property type="molecule type" value="Genomic_DNA"/>
</dbReference>
<dbReference type="GO" id="GO:0000976">
    <property type="term" value="F:transcription cis-regulatory region binding"/>
    <property type="evidence" value="ECO:0007669"/>
    <property type="project" value="TreeGrafter"/>
</dbReference>
<dbReference type="InterPro" id="IPR028082">
    <property type="entry name" value="Peripla_BP_I"/>
</dbReference>
<dbReference type="InterPro" id="IPR010982">
    <property type="entry name" value="Lambda_DNA-bd_dom_sf"/>
</dbReference>
<dbReference type="PANTHER" id="PTHR30146">
    <property type="entry name" value="LACI-RELATED TRANSCRIPTIONAL REPRESSOR"/>
    <property type="match status" value="1"/>
</dbReference>
<dbReference type="SUPFAM" id="SSF53822">
    <property type="entry name" value="Periplasmic binding protein-like I"/>
    <property type="match status" value="1"/>
</dbReference>
<accession>A0AA88CE96</accession>
<gene>
    <name evidence="6" type="ORF">GCM10007388_43670</name>
</gene>
<keyword evidence="2" id="KW-0805">Transcription regulation</keyword>
<dbReference type="Pfam" id="PF13377">
    <property type="entry name" value="Peripla_BP_3"/>
    <property type="match status" value="1"/>
</dbReference>
<keyword evidence="3" id="KW-0238">DNA-binding</keyword>
<evidence type="ECO:0000313" key="6">
    <source>
        <dbReference type="EMBL" id="GGZ05279.1"/>
    </source>
</evidence>
<dbReference type="InterPro" id="IPR046335">
    <property type="entry name" value="LacI/GalR-like_sensor"/>
</dbReference>
<dbReference type="SUPFAM" id="SSF47413">
    <property type="entry name" value="lambda repressor-like DNA-binding domains"/>
    <property type="match status" value="1"/>
</dbReference>
<dbReference type="Proteomes" id="UP000619512">
    <property type="component" value="Unassembled WGS sequence"/>
</dbReference>
<dbReference type="Gene3D" id="1.10.260.40">
    <property type="entry name" value="lambda repressor-like DNA-binding domains"/>
    <property type="match status" value="1"/>
</dbReference>
<name>A0AA88CE96_9BURK</name>
<proteinExistence type="predicted"/>
<dbReference type="AlphaFoldDB" id="A0AA88CE96"/>
<dbReference type="PANTHER" id="PTHR30146:SF95">
    <property type="entry name" value="RIBOSE OPERON REPRESSOR"/>
    <property type="match status" value="1"/>
</dbReference>
<dbReference type="CDD" id="cd06278">
    <property type="entry name" value="PBP1_LacI-like"/>
    <property type="match status" value="1"/>
</dbReference>
<comment type="caution">
    <text evidence="6">The sequence shown here is derived from an EMBL/GenBank/DDBJ whole genome shotgun (WGS) entry which is preliminary data.</text>
</comment>
<feature type="domain" description="HTH lacI-type" evidence="5">
    <location>
        <begin position="51"/>
        <end position="105"/>
    </location>
</feature>
<reference evidence="6" key="1">
    <citation type="journal article" date="2014" name="Int. J. Syst. Evol. Microbiol.">
        <title>Complete genome sequence of Corynebacterium casei LMG S-19264T (=DSM 44701T), isolated from a smear-ripened cheese.</title>
        <authorList>
            <consortium name="US DOE Joint Genome Institute (JGI-PGF)"/>
            <person name="Walter F."/>
            <person name="Albersmeier A."/>
            <person name="Kalinowski J."/>
            <person name="Ruckert C."/>
        </authorList>
    </citation>
    <scope>NUCLEOTIDE SEQUENCE</scope>
    <source>
        <strain evidence="6">KCTC 12344</strain>
    </source>
</reference>
<evidence type="ECO:0000256" key="1">
    <source>
        <dbReference type="ARBA" id="ARBA00022491"/>
    </source>
</evidence>
<evidence type="ECO:0000256" key="2">
    <source>
        <dbReference type="ARBA" id="ARBA00023015"/>
    </source>
</evidence>
<reference evidence="6" key="2">
    <citation type="submission" date="2022-12" db="EMBL/GenBank/DDBJ databases">
        <authorList>
            <person name="Sun Q."/>
            <person name="Kim S."/>
        </authorList>
    </citation>
    <scope>NUCLEOTIDE SEQUENCE</scope>
    <source>
        <strain evidence="6">KCTC 12344</strain>
    </source>
</reference>
<dbReference type="Pfam" id="PF00356">
    <property type="entry name" value="LacI"/>
    <property type="match status" value="1"/>
</dbReference>
<organism evidence="6 7">
    <name type="scientific">Pseudoduganella plicata</name>
    <dbReference type="NCBI Taxonomy" id="321984"/>
    <lineage>
        <taxon>Bacteria</taxon>
        <taxon>Pseudomonadati</taxon>
        <taxon>Pseudomonadota</taxon>
        <taxon>Betaproteobacteria</taxon>
        <taxon>Burkholderiales</taxon>
        <taxon>Oxalobacteraceae</taxon>
        <taxon>Telluria group</taxon>
        <taxon>Pseudoduganella</taxon>
    </lineage>
</organism>
<dbReference type="InterPro" id="IPR000843">
    <property type="entry name" value="HTH_LacI"/>
</dbReference>
<keyword evidence="1" id="KW-0678">Repressor</keyword>